<reference evidence="3 4" key="1">
    <citation type="journal article" date="2016" name="Sci. Rep.">
        <title>Metabolic traits of an uncultured archaeal lineage -MSBL1- from brine pools of the Red Sea.</title>
        <authorList>
            <person name="Mwirichia R."/>
            <person name="Alam I."/>
            <person name="Rashid M."/>
            <person name="Vinu M."/>
            <person name="Ba-Alawi W."/>
            <person name="Anthony Kamau A."/>
            <person name="Kamanda Ngugi D."/>
            <person name="Goker M."/>
            <person name="Klenk H.P."/>
            <person name="Bajic V."/>
            <person name="Stingl U."/>
        </authorList>
    </citation>
    <scope>NUCLEOTIDE SEQUENCE [LARGE SCALE GENOMIC DNA]</scope>
    <source>
        <strain evidence="3">SCGC-AAA382A20</strain>
    </source>
</reference>
<accession>A0A133VM82</accession>
<dbReference type="PANTHER" id="PTHR46387">
    <property type="entry name" value="POLYNUCLEOTIDYL TRANSFERASE, RIBONUCLEASE H-LIKE SUPERFAMILY PROTEIN"/>
    <property type="match status" value="1"/>
</dbReference>
<dbReference type="FunFam" id="3.30.420.10:FF:000076">
    <property type="entry name" value="RBR-type E3 ubiquitin transferase"/>
    <property type="match status" value="1"/>
</dbReference>
<dbReference type="PANTHER" id="PTHR46387:SF2">
    <property type="entry name" value="RIBONUCLEASE HI"/>
    <property type="match status" value="1"/>
</dbReference>
<dbReference type="InterPro" id="IPR012337">
    <property type="entry name" value="RNaseH-like_sf"/>
</dbReference>
<dbReference type="GO" id="GO:0004523">
    <property type="term" value="F:RNA-DNA hybrid ribonuclease activity"/>
    <property type="evidence" value="ECO:0007669"/>
    <property type="project" value="InterPro"/>
</dbReference>
<dbReference type="AlphaFoldDB" id="A0A133VM82"/>
<gene>
    <name evidence="3" type="ORF">AKJ51_01100</name>
</gene>
<organism evidence="3 4">
    <name type="scientific">candidate division MSBL1 archaeon SCGC-AAA382A20</name>
    <dbReference type="NCBI Taxonomy" id="1698280"/>
    <lineage>
        <taxon>Archaea</taxon>
        <taxon>Methanobacteriati</taxon>
        <taxon>Methanobacteriota</taxon>
        <taxon>candidate division MSBL1</taxon>
    </lineage>
</organism>
<dbReference type="CDD" id="cd09279">
    <property type="entry name" value="RNase_HI_like"/>
    <property type="match status" value="1"/>
</dbReference>
<name>A0A133VM82_9EURY</name>
<dbReference type="Gene3D" id="3.30.420.10">
    <property type="entry name" value="Ribonuclease H-like superfamily/Ribonuclease H"/>
    <property type="match status" value="1"/>
</dbReference>
<keyword evidence="4" id="KW-1185">Reference proteome</keyword>
<dbReference type="PROSITE" id="PS50879">
    <property type="entry name" value="RNASE_H_1"/>
    <property type="match status" value="1"/>
</dbReference>
<feature type="domain" description="RNase H type-1" evidence="2">
    <location>
        <begin position="1"/>
        <end position="136"/>
    </location>
</feature>
<comment type="caution">
    <text evidence="3">The sequence shown here is derived from an EMBL/GenBank/DDBJ whole genome shotgun (WGS) entry which is preliminary data.</text>
</comment>
<dbReference type="SUPFAM" id="SSF53098">
    <property type="entry name" value="Ribonuclease H-like"/>
    <property type="match status" value="1"/>
</dbReference>
<protein>
    <recommendedName>
        <fullName evidence="2">RNase H type-1 domain-containing protein</fullName>
    </recommendedName>
</protein>
<sequence length="136" mass="15399">MVLSVVAHIDGASRGNPGPAGIGVLIKTEEKNLSKISEYMGDEYTNNQAEYKALVRCLERCKELKVEKAKILSDSNLLVNQMNGKYDVKSDNIKNLYNKAKKLESKFKKIKYEHIPREKNKIADNLANKSIEEELN</sequence>
<dbReference type="InterPro" id="IPR002156">
    <property type="entry name" value="RNaseH_domain"/>
</dbReference>
<evidence type="ECO:0000256" key="1">
    <source>
        <dbReference type="SAM" id="Coils"/>
    </source>
</evidence>
<evidence type="ECO:0000259" key="2">
    <source>
        <dbReference type="PROSITE" id="PS50879"/>
    </source>
</evidence>
<dbReference type="Proteomes" id="UP000070263">
    <property type="component" value="Unassembled WGS sequence"/>
</dbReference>
<evidence type="ECO:0000313" key="4">
    <source>
        <dbReference type="Proteomes" id="UP000070263"/>
    </source>
</evidence>
<dbReference type="InterPro" id="IPR036397">
    <property type="entry name" value="RNaseH_sf"/>
</dbReference>
<dbReference type="GO" id="GO:0003676">
    <property type="term" value="F:nucleic acid binding"/>
    <property type="evidence" value="ECO:0007669"/>
    <property type="project" value="InterPro"/>
</dbReference>
<proteinExistence type="predicted"/>
<dbReference type="Pfam" id="PF13456">
    <property type="entry name" value="RVT_3"/>
    <property type="match status" value="1"/>
</dbReference>
<evidence type="ECO:0000313" key="3">
    <source>
        <dbReference type="EMBL" id="KXB07520.1"/>
    </source>
</evidence>
<keyword evidence="1" id="KW-0175">Coiled coil</keyword>
<feature type="coiled-coil region" evidence="1">
    <location>
        <begin position="86"/>
        <end position="113"/>
    </location>
</feature>
<dbReference type="EMBL" id="LHYE01000007">
    <property type="protein sequence ID" value="KXB07520.1"/>
    <property type="molecule type" value="Genomic_DNA"/>
</dbReference>